<name>A0ABQ2XI69_9BURK</name>
<dbReference type="Proteomes" id="UP000620127">
    <property type="component" value="Unassembled WGS sequence"/>
</dbReference>
<comment type="caution">
    <text evidence="1">The sequence shown here is derived from an EMBL/GenBank/DDBJ whole genome shotgun (WGS) entry which is preliminary data.</text>
</comment>
<dbReference type="Gene3D" id="1.20.120.1550">
    <property type="entry name" value="Protein of unknown function DUF5063"/>
    <property type="match status" value="1"/>
</dbReference>
<evidence type="ECO:0000313" key="2">
    <source>
        <dbReference type="Proteomes" id="UP000620127"/>
    </source>
</evidence>
<dbReference type="EMBL" id="BMYT01000004">
    <property type="protein sequence ID" value="GGX17598.1"/>
    <property type="molecule type" value="Genomic_DNA"/>
</dbReference>
<sequence>MAPAHLNVKRQTDMTSQVEKFATVAAQFCEWAEGGSLSPEREAQIAHQFLCDLSQLALQLPPEFGEEEPAEITYETWHSIYRRFGSLPFNYYSHCFDPQEVPNDATTADLADDLADIWRDLKGGLSLFRSGHVQAAVWEWKQSYWQHWGRHAAGGIYALHCWLAEHRDVVA</sequence>
<reference evidence="2" key="1">
    <citation type="journal article" date="2019" name="Int. J. Syst. Evol. Microbiol.">
        <title>The Global Catalogue of Microorganisms (GCM) 10K type strain sequencing project: providing services to taxonomists for standard genome sequencing and annotation.</title>
        <authorList>
            <consortium name="The Broad Institute Genomics Platform"/>
            <consortium name="The Broad Institute Genome Sequencing Center for Infectious Disease"/>
            <person name="Wu L."/>
            <person name="Ma J."/>
        </authorList>
    </citation>
    <scope>NUCLEOTIDE SEQUENCE [LARGE SCALE GENOMIC DNA]</scope>
    <source>
        <strain evidence="2">KCTC 23916</strain>
    </source>
</reference>
<dbReference type="InterPro" id="IPR032025">
    <property type="entry name" value="DUF5063"/>
</dbReference>
<dbReference type="RefSeq" id="WP_189346452.1">
    <property type="nucleotide sequence ID" value="NZ_BMYT01000004.1"/>
</dbReference>
<accession>A0ABQ2XI69</accession>
<dbReference type="InterPro" id="IPR038312">
    <property type="entry name" value="DUF5063_sf"/>
</dbReference>
<proteinExistence type="predicted"/>
<protein>
    <recommendedName>
        <fullName evidence="3">DUF5063 domain-containing protein</fullName>
    </recommendedName>
</protein>
<evidence type="ECO:0008006" key="3">
    <source>
        <dbReference type="Google" id="ProtNLM"/>
    </source>
</evidence>
<gene>
    <name evidence="1" type="ORF">GCM10011282_24590</name>
</gene>
<evidence type="ECO:0000313" key="1">
    <source>
        <dbReference type="EMBL" id="GGX17598.1"/>
    </source>
</evidence>
<organism evidence="1 2">
    <name type="scientific">Undibacterium macrobrachii</name>
    <dbReference type="NCBI Taxonomy" id="1119058"/>
    <lineage>
        <taxon>Bacteria</taxon>
        <taxon>Pseudomonadati</taxon>
        <taxon>Pseudomonadota</taxon>
        <taxon>Betaproteobacteria</taxon>
        <taxon>Burkholderiales</taxon>
        <taxon>Oxalobacteraceae</taxon>
        <taxon>Undibacterium</taxon>
    </lineage>
</organism>
<dbReference type="Pfam" id="PF16702">
    <property type="entry name" value="DUF5063"/>
    <property type="match status" value="1"/>
</dbReference>
<keyword evidence="2" id="KW-1185">Reference proteome</keyword>